<dbReference type="SUPFAM" id="SSF56436">
    <property type="entry name" value="C-type lectin-like"/>
    <property type="match status" value="3"/>
</dbReference>
<dbReference type="InterPro" id="IPR050111">
    <property type="entry name" value="C-type_lectin/snaclec_domain"/>
</dbReference>
<evidence type="ECO:0000259" key="1">
    <source>
        <dbReference type="PROSITE" id="PS50041"/>
    </source>
</evidence>
<reference evidence="3" key="1">
    <citation type="submission" date="2022-11" db="UniProtKB">
        <authorList>
            <consortium name="WormBaseParasite"/>
        </authorList>
    </citation>
    <scope>IDENTIFICATION</scope>
</reference>
<keyword evidence="2" id="KW-1185">Reference proteome</keyword>
<sequence>MTIGLNCTSDDWVYFNETNSCYYWTSTFNWTSAEAFCVEENAHLASVHSKAELNFLKFIYNGDVWIGLLADKGPIELNTKWQWTDGSYLDYLPWNGTYNLPTLDYATLNKNVWIGLYTTDSPVQLNTTWQWTDKTGVNYIPWYNVIPSLDNKLCAISQSNYSVYSSDSTRYGFQNTDCSASYITICQQPPLDSTPTSSPVSTTTFKPPSLCNSGSVYTYSNKLFIPLAKMNWTTAEEYCQLCGAYLASFHSLNEISSVAYDVYYFGPLKNRASNYWTGLYSDNNGRTWKWNDGSPYDFSYWYPGYPNQKGEPTASLYIYSSTSYGMTNNLDFTTSLYAICKRY</sequence>
<proteinExistence type="predicted"/>
<dbReference type="Pfam" id="PF00059">
    <property type="entry name" value="Lectin_C"/>
    <property type="match status" value="2"/>
</dbReference>
<dbReference type="Gene3D" id="3.10.100.10">
    <property type="entry name" value="Mannose-Binding Protein A, subunit A"/>
    <property type="match status" value="3"/>
</dbReference>
<accession>A0A914Q105</accession>
<dbReference type="WBParaSite" id="PDA_v2.g24852.t1">
    <property type="protein sequence ID" value="PDA_v2.g24852.t1"/>
    <property type="gene ID" value="PDA_v2.g24852"/>
</dbReference>
<evidence type="ECO:0000313" key="2">
    <source>
        <dbReference type="Proteomes" id="UP000887578"/>
    </source>
</evidence>
<dbReference type="InterPro" id="IPR016186">
    <property type="entry name" value="C-type_lectin-like/link_sf"/>
</dbReference>
<evidence type="ECO:0000313" key="3">
    <source>
        <dbReference type="WBParaSite" id="PDA_v2.g24852.t1"/>
    </source>
</evidence>
<dbReference type="PANTHER" id="PTHR22803">
    <property type="entry name" value="MANNOSE, PHOSPHOLIPASE, LECTIN RECEPTOR RELATED"/>
    <property type="match status" value="1"/>
</dbReference>
<dbReference type="InterPro" id="IPR001304">
    <property type="entry name" value="C-type_lectin-like"/>
</dbReference>
<dbReference type="CDD" id="cd00037">
    <property type="entry name" value="CLECT"/>
    <property type="match status" value="1"/>
</dbReference>
<protein>
    <submittedName>
        <fullName evidence="3">C-type lectin domain-containing protein</fullName>
    </submittedName>
</protein>
<organism evidence="2 3">
    <name type="scientific">Panagrolaimus davidi</name>
    <dbReference type="NCBI Taxonomy" id="227884"/>
    <lineage>
        <taxon>Eukaryota</taxon>
        <taxon>Metazoa</taxon>
        <taxon>Ecdysozoa</taxon>
        <taxon>Nematoda</taxon>
        <taxon>Chromadorea</taxon>
        <taxon>Rhabditida</taxon>
        <taxon>Tylenchina</taxon>
        <taxon>Panagrolaimomorpha</taxon>
        <taxon>Panagrolaimoidea</taxon>
        <taxon>Panagrolaimidae</taxon>
        <taxon>Panagrolaimus</taxon>
    </lineage>
</organism>
<dbReference type="SMART" id="SM00034">
    <property type="entry name" value="CLECT"/>
    <property type="match status" value="2"/>
</dbReference>
<feature type="domain" description="C-type lectin" evidence="1">
    <location>
        <begin position="212"/>
        <end position="341"/>
    </location>
</feature>
<dbReference type="AlphaFoldDB" id="A0A914Q105"/>
<name>A0A914Q105_9BILA</name>
<feature type="domain" description="C-type lectin" evidence="1">
    <location>
        <begin position="17"/>
        <end position="113"/>
    </location>
</feature>
<dbReference type="InterPro" id="IPR016187">
    <property type="entry name" value="CTDL_fold"/>
</dbReference>
<dbReference type="Proteomes" id="UP000887578">
    <property type="component" value="Unplaced"/>
</dbReference>
<dbReference type="PROSITE" id="PS50041">
    <property type="entry name" value="C_TYPE_LECTIN_2"/>
    <property type="match status" value="2"/>
</dbReference>